<dbReference type="Proteomes" id="UP000245489">
    <property type="component" value="Unassembled WGS sequence"/>
</dbReference>
<name>A0A316EBQ4_9BACT</name>
<proteinExistence type="predicted"/>
<keyword evidence="2" id="KW-1185">Reference proteome</keyword>
<sequence>MTTLEINILDDESLILDVLRAFEQRHLLIFTNKKSYSFSGKKMEEMEYEDMLNEARKTPAYSLEQAKKYLNL</sequence>
<dbReference type="RefSeq" id="WP_109741832.1">
    <property type="nucleotide sequence ID" value="NZ_QGGO01000004.1"/>
</dbReference>
<accession>A0A316EBQ4</accession>
<dbReference type="EMBL" id="QGGO01000004">
    <property type="protein sequence ID" value="PWK28277.1"/>
    <property type="molecule type" value="Genomic_DNA"/>
</dbReference>
<reference evidence="1 2" key="1">
    <citation type="submission" date="2018-05" db="EMBL/GenBank/DDBJ databases">
        <title>Genomic Encyclopedia of Archaeal and Bacterial Type Strains, Phase II (KMG-II): from individual species to whole genera.</title>
        <authorList>
            <person name="Goeker M."/>
        </authorList>
    </citation>
    <scope>NUCLEOTIDE SEQUENCE [LARGE SCALE GENOMIC DNA]</scope>
    <source>
        <strain evidence="1 2">DSM 22214</strain>
    </source>
</reference>
<comment type="caution">
    <text evidence="1">The sequence shown here is derived from an EMBL/GenBank/DDBJ whole genome shotgun (WGS) entry which is preliminary data.</text>
</comment>
<dbReference type="AlphaFoldDB" id="A0A316EBQ4"/>
<gene>
    <name evidence="1" type="ORF">LV89_01060</name>
</gene>
<evidence type="ECO:0000313" key="2">
    <source>
        <dbReference type="Proteomes" id="UP000245489"/>
    </source>
</evidence>
<protein>
    <submittedName>
        <fullName evidence="1">Uncharacterized protein</fullName>
    </submittedName>
</protein>
<organism evidence="1 2">
    <name type="scientific">Arcicella aurantiaca</name>
    <dbReference type="NCBI Taxonomy" id="591202"/>
    <lineage>
        <taxon>Bacteria</taxon>
        <taxon>Pseudomonadati</taxon>
        <taxon>Bacteroidota</taxon>
        <taxon>Cytophagia</taxon>
        <taxon>Cytophagales</taxon>
        <taxon>Flectobacillaceae</taxon>
        <taxon>Arcicella</taxon>
    </lineage>
</organism>
<evidence type="ECO:0000313" key="1">
    <source>
        <dbReference type="EMBL" id="PWK28277.1"/>
    </source>
</evidence>